<accession>A0A3G8M1T2</accession>
<evidence type="ECO:0000256" key="3">
    <source>
        <dbReference type="ARBA" id="ARBA00022448"/>
    </source>
</evidence>
<dbReference type="PROSITE" id="PS50857">
    <property type="entry name" value="COX2_CUA"/>
    <property type="match status" value="1"/>
</dbReference>
<evidence type="ECO:0000256" key="5">
    <source>
        <dbReference type="ARBA" id="ARBA00022660"/>
    </source>
</evidence>
<dbReference type="GO" id="GO:0042773">
    <property type="term" value="P:ATP synthesis coupled electron transport"/>
    <property type="evidence" value="ECO:0007669"/>
    <property type="project" value="TreeGrafter"/>
</dbReference>
<dbReference type="PANTHER" id="PTHR22888">
    <property type="entry name" value="CYTOCHROME C OXIDASE, SUBUNIT II"/>
    <property type="match status" value="1"/>
</dbReference>
<evidence type="ECO:0000256" key="16">
    <source>
        <dbReference type="PROSITE-ProRule" id="PRU00433"/>
    </source>
</evidence>
<dbReference type="EMBL" id="CP034086">
    <property type="protein sequence ID" value="AZG75315.1"/>
    <property type="molecule type" value="Genomic_DNA"/>
</dbReference>
<dbReference type="PANTHER" id="PTHR22888:SF9">
    <property type="entry name" value="CYTOCHROME C OXIDASE SUBUNIT 2"/>
    <property type="match status" value="1"/>
</dbReference>
<evidence type="ECO:0000256" key="11">
    <source>
        <dbReference type="ARBA" id="ARBA00023008"/>
    </source>
</evidence>
<dbReference type="Pfam" id="PF00116">
    <property type="entry name" value="COX2"/>
    <property type="match status" value="1"/>
</dbReference>
<keyword evidence="10 16" id="KW-0408">Iron</keyword>
<organism evidence="20 21">
    <name type="scientific">Methylocystis rosea</name>
    <dbReference type="NCBI Taxonomy" id="173366"/>
    <lineage>
        <taxon>Bacteria</taxon>
        <taxon>Pseudomonadati</taxon>
        <taxon>Pseudomonadota</taxon>
        <taxon>Alphaproteobacteria</taxon>
        <taxon>Hyphomicrobiales</taxon>
        <taxon>Methylocystaceae</taxon>
        <taxon>Methylocystis</taxon>
    </lineage>
</organism>
<evidence type="ECO:0000313" key="20">
    <source>
        <dbReference type="EMBL" id="AZG75315.1"/>
    </source>
</evidence>
<evidence type="ECO:0000256" key="8">
    <source>
        <dbReference type="ARBA" id="ARBA00022982"/>
    </source>
</evidence>
<evidence type="ECO:0000259" key="18">
    <source>
        <dbReference type="PROSITE" id="PS50857"/>
    </source>
</evidence>
<proteinExistence type="inferred from homology"/>
<dbReference type="Gene3D" id="2.60.40.420">
    <property type="entry name" value="Cupredoxins - blue copper proteins"/>
    <property type="match status" value="1"/>
</dbReference>
<name>A0A3G8M1T2_9HYPH</name>
<dbReference type="CDD" id="cd04213">
    <property type="entry name" value="CuRO_CcO_Caa3_II"/>
    <property type="match status" value="1"/>
</dbReference>
<dbReference type="InterPro" id="IPR014222">
    <property type="entry name" value="Cyt_c_oxidase_su2"/>
</dbReference>
<evidence type="ECO:0000256" key="17">
    <source>
        <dbReference type="SAM" id="Phobius"/>
    </source>
</evidence>
<evidence type="ECO:0000256" key="2">
    <source>
        <dbReference type="ARBA" id="ARBA00007866"/>
    </source>
</evidence>
<keyword evidence="7 16" id="KW-0479">Metal-binding</keyword>
<gene>
    <name evidence="20" type="primary">coxB</name>
    <name evidence="20" type="ORF">EHO51_00320</name>
</gene>
<dbReference type="PROSITE" id="PS51257">
    <property type="entry name" value="PROKAR_LIPOPROTEIN"/>
    <property type="match status" value="1"/>
</dbReference>
<keyword evidence="5" id="KW-0679">Respiratory chain</keyword>
<comment type="catalytic activity">
    <reaction evidence="15">
        <text>4 Fe(II)-[cytochrome c] + O2 + 8 H(+)(in) = 4 Fe(III)-[cytochrome c] + 2 H2O + 4 H(+)(out)</text>
        <dbReference type="Rhea" id="RHEA:11436"/>
        <dbReference type="Rhea" id="RHEA-COMP:10350"/>
        <dbReference type="Rhea" id="RHEA-COMP:14399"/>
        <dbReference type="ChEBI" id="CHEBI:15377"/>
        <dbReference type="ChEBI" id="CHEBI:15378"/>
        <dbReference type="ChEBI" id="CHEBI:15379"/>
        <dbReference type="ChEBI" id="CHEBI:29033"/>
        <dbReference type="ChEBI" id="CHEBI:29034"/>
        <dbReference type="EC" id="7.1.1.9"/>
    </reaction>
</comment>
<dbReference type="AlphaFoldDB" id="A0A3G8M1T2"/>
<evidence type="ECO:0000313" key="21">
    <source>
        <dbReference type="Proteomes" id="UP000273982"/>
    </source>
</evidence>
<dbReference type="PROSITE" id="PS00078">
    <property type="entry name" value="COX2"/>
    <property type="match status" value="1"/>
</dbReference>
<dbReference type="InterPro" id="IPR045187">
    <property type="entry name" value="CcO_II"/>
</dbReference>
<dbReference type="InterPro" id="IPR001505">
    <property type="entry name" value="Copper_CuA"/>
</dbReference>
<evidence type="ECO:0000256" key="6">
    <source>
        <dbReference type="ARBA" id="ARBA00022692"/>
    </source>
</evidence>
<evidence type="ECO:0000256" key="4">
    <source>
        <dbReference type="ARBA" id="ARBA00022617"/>
    </source>
</evidence>
<dbReference type="GO" id="GO:0004129">
    <property type="term" value="F:cytochrome-c oxidase activity"/>
    <property type="evidence" value="ECO:0007669"/>
    <property type="project" value="UniProtKB-EC"/>
</dbReference>
<comment type="function">
    <text evidence="13">Subunits I and II form the functional core of the enzyme complex. Electrons originating in cytochrome c are transferred via heme a and Cu(A) to the binuclear center formed by heme a3 and Cu(B).</text>
</comment>
<dbReference type="NCBIfam" id="TIGR02866">
    <property type="entry name" value="CoxB"/>
    <property type="match status" value="1"/>
</dbReference>
<dbReference type="GO" id="GO:0020037">
    <property type="term" value="F:heme binding"/>
    <property type="evidence" value="ECO:0007669"/>
    <property type="project" value="InterPro"/>
</dbReference>
<feature type="domain" description="Cytochrome c" evidence="19">
    <location>
        <begin position="244"/>
        <end position="336"/>
    </location>
</feature>
<dbReference type="GO" id="GO:0016491">
    <property type="term" value="F:oxidoreductase activity"/>
    <property type="evidence" value="ECO:0007669"/>
    <property type="project" value="UniProtKB-KW"/>
</dbReference>
<evidence type="ECO:0000256" key="13">
    <source>
        <dbReference type="ARBA" id="ARBA00024688"/>
    </source>
</evidence>
<comment type="subcellular location">
    <subcellularLocation>
        <location evidence="1">Membrane</location>
        <topology evidence="1">Multi-pass membrane protein</topology>
    </subcellularLocation>
</comment>
<dbReference type="SUPFAM" id="SSF46626">
    <property type="entry name" value="Cytochrome c"/>
    <property type="match status" value="1"/>
</dbReference>
<protein>
    <recommendedName>
        <fullName evidence="14">Cytochrome aa3 subunit 2</fullName>
    </recommendedName>
</protein>
<evidence type="ECO:0000256" key="7">
    <source>
        <dbReference type="ARBA" id="ARBA00022723"/>
    </source>
</evidence>
<comment type="similarity">
    <text evidence="2">Belongs to the cytochrome c oxidase subunit 2 family.</text>
</comment>
<dbReference type="InterPro" id="IPR034236">
    <property type="entry name" value="CuRO_CcO_Caa3_II"/>
</dbReference>
<feature type="domain" description="Cytochrome oxidase subunit II copper A binding" evidence="18">
    <location>
        <begin position="118"/>
        <end position="233"/>
    </location>
</feature>
<dbReference type="InterPro" id="IPR009056">
    <property type="entry name" value="Cyt_c-like_dom"/>
</dbReference>
<evidence type="ECO:0000256" key="15">
    <source>
        <dbReference type="ARBA" id="ARBA00047816"/>
    </source>
</evidence>
<evidence type="ECO:0000259" key="19">
    <source>
        <dbReference type="PROSITE" id="PS51007"/>
    </source>
</evidence>
<feature type="transmembrane region" description="Helical" evidence="17">
    <location>
        <begin position="48"/>
        <end position="72"/>
    </location>
</feature>
<evidence type="ECO:0000256" key="1">
    <source>
        <dbReference type="ARBA" id="ARBA00004141"/>
    </source>
</evidence>
<keyword evidence="6 17" id="KW-0812">Transmembrane</keyword>
<evidence type="ECO:0000256" key="10">
    <source>
        <dbReference type="ARBA" id="ARBA00023004"/>
    </source>
</evidence>
<keyword evidence="9 17" id="KW-1133">Transmembrane helix</keyword>
<keyword evidence="11" id="KW-0186">Copper</keyword>
<dbReference type="PROSITE" id="PS51007">
    <property type="entry name" value="CYTC"/>
    <property type="match status" value="1"/>
</dbReference>
<dbReference type="Proteomes" id="UP000273982">
    <property type="component" value="Chromosome"/>
</dbReference>
<dbReference type="GO" id="GO:0016020">
    <property type="term" value="C:membrane"/>
    <property type="evidence" value="ECO:0007669"/>
    <property type="project" value="UniProtKB-SubCell"/>
</dbReference>
<keyword evidence="4 16" id="KW-0349">Heme</keyword>
<evidence type="ECO:0000256" key="9">
    <source>
        <dbReference type="ARBA" id="ARBA00022989"/>
    </source>
</evidence>
<keyword evidence="20" id="KW-0560">Oxidoreductase</keyword>
<reference evidence="20 21" key="1">
    <citation type="submission" date="2018-11" db="EMBL/GenBank/DDBJ databases">
        <title>Genome squencing of methanotrophic bacteria isolated from alkaline groundwater in Korea.</title>
        <authorList>
            <person name="Nguyen L.N."/>
        </authorList>
    </citation>
    <scope>NUCLEOTIDE SEQUENCE [LARGE SCALE GENOMIC DNA]</scope>
    <source>
        <strain evidence="20 21">GW6</strain>
    </source>
</reference>
<keyword evidence="12 17" id="KW-0472">Membrane</keyword>
<dbReference type="KEGG" id="mros:EHO51_00320"/>
<feature type="transmembrane region" description="Helical" evidence="17">
    <location>
        <begin position="84"/>
        <end position="107"/>
    </location>
</feature>
<dbReference type="Pfam" id="PF00034">
    <property type="entry name" value="Cytochrom_C"/>
    <property type="match status" value="1"/>
</dbReference>
<dbReference type="InterPro" id="IPR036909">
    <property type="entry name" value="Cyt_c-like_dom_sf"/>
</dbReference>
<dbReference type="SUPFAM" id="SSF49503">
    <property type="entry name" value="Cupredoxins"/>
    <property type="match status" value="1"/>
</dbReference>
<evidence type="ECO:0000256" key="12">
    <source>
        <dbReference type="ARBA" id="ARBA00023136"/>
    </source>
</evidence>
<dbReference type="GO" id="GO:0005507">
    <property type="term" value="F:copper ion binding"/>
    <property type="evidence" value="ECO:0007669"/>
    <property type="project" value="InterPro"/>
</dbReference>
<dbReference type="InterPro" id="IPR008972">
    <property type="entry name" value="Cupredoxin"/>
</dbReference>
<dbReference type="InterPro" id="IPR002429">
    <property type="entry name" value="CcO_II-like_C"/>
</dbReference>
<sequence>MEAAVRDRQRSLRIARAAPACLLLAGCEGVQSTLAPTGPQAQHIAQLFWVMVAGSGAIMLVVILVTAIALFAPARRRAFLARDTVVLAGGLIFPVATLSALLVYGLVMLGAGPGKLAASPVRIEVAGERWWWRVVYRDDAGSTVESANELRIPLGRAVKIELTSDNVIHSFWAPKLAGKLDMIPGRKTALTLSAEQAGVSRGQCAEYCGGAHALMAFNVVAMPQNEYDEWRLREFQPAQEPATQVTREGKALFLSHGCGACHAIRGTPAAGRLGPDLTHVGGRISIGAAILTTDEASIARWIKHNQDIKPGNLMPAFDIFSESELLALSRYLASLR</sequence>
<keyword evidence="8" id="KW-0249">Electron transport</keyword>
<keyword evidence="3" id="KW-0813">Transport</keyword>
<evidence type="ECO:0000256" key="14">
    <source>
        <dbReference type="ARBA" id="ARBA00031399"/>
    </source>
</evidence>